<sequence length="97" mass="11157">MEKDSILFIAESCVKCKRTLNDSKWNVFTNVLMVKIVPQKIFKSNNKQAHFNSKSIYEESNFLHYVAFPLGIEEINDVLTVESWDLADDSNLSELAL</sequence>
<accession>A0A4Y2TM59</accession>
<protein>
    <submittedName>
        <fullName evidence="1">Uncharacterized protein</fullName>
    </submittedName>
</protein>
<reference evidence="1 2" key="1">
    <citation type="journal article" date="2019" name="Sci. Rep.">
        <title>Orb-weaving spider Araneus ventricosus genome elucidates the spidroin gene catalogue.</title>
        <authorList>
            <person name="Kono N."/>
            <person name="Nakamura H."/>
            <person name="Ohtoshi R."/>
            <person name="Moran D.A.P."/>
            <person name="Shinohara A."/>
            <person name="Yoshida Y."/>
            <person name="Fujiwara M."/>
            <person name="Mori M."/>
            <person name="Tomita M."/>
            <person name="Arakawa K."/>
        </authorList>
    </citation>
    <scope>NUCLEOTIDE SEQUENCE [LARGE SCALE GENOMIC DNA]</scope>
</reference>
<name>A0A4Y2TM59_ARAVE</name>
<organism evidence="1 2">
    <name type="scientific">Araneus ventricosus</name>
    <name type="common">Orbweaver spider</name>
    <name type="synonym">Epeira ventricosa</name>
    <dbReference type="NCBI Taxonomy" id="182803"/>
    <lineage>
        <taxon>Eukaryota</taxon>
        <taxon>Metazoa</taxon>
        <taxon>Ecdysozoa</taxon>
        <taxon>Arthropoda</taxon>
        <taxon>Chelicerata</taxon>
        <taxon>Arachnida</taxon>
        <taxon>Araneae</taxon>
        <taxon>Araneomorphae</taxon>
        <taxon>Entelegynae</taxon>
        <taxon>Araneoidea</taxon>
        <taxon>Araneidae</taxon>
        <taxon>Araneus</taxon>
    </lineage>
</organism>
<evidence type="ECO:0000313" key="2">
    <source>
        <dbReference type="Proteomes" id="UP000499080"/>
    </source>
</evidence>
<evidence type="ECO:0000313" key="1">
    <source>
        <dbReference type="EMBL" id="GBO01141.1"/>
    </source>
</evidence>
<dbReference type="Proteomes" id="UP000499080">
    <property type="component" value="Unassembled WGS sequence"/>
</dbReference>
<gene>
    <name evidence="1" type="ORF">AVEN_69683_1</name>
</gene>
<comment type="caution">
    <text evidence="1">The sequence shown here is derived from an EMBL/GenBank/DDBJ whole genome shotgun (WGS) entry which is preliminary data.</text>
</comment>
<dbReference type="AlphaFoldDB" id="A0A4Y2TM59"/>
<proteinExistence type="predicted"/>
<dbReference type="EMBL" id="BGPR01029391">
    <property type="protein sequence ID" value="GBO01141.1"/>
    <property type="molecule type" value="Genomic_DNA"/>
</dbReference>
<keyword evidence="2" id="KW-1185">Reference proteome</keyword>